<accession>A0ABN3PUM5</accession>
<reference evidence="4 5" key="1">
    <citation type="journal article" date="2019" name="Int. J. Syst. Evol. Microbiol.">
        <title>The Global Catalogue of Microorganisms (GCM) 10K type strain sequencing project: providing services to taxonomists for standard genome sequencing and annotation.</title>
        <authorList>
            <consortium name="The Broad Institute Genomics Platform"/>
            <consortium name="The Broad Institute Genome Sequencing Center for Infectious Disease"/>
            <person name="Wu L."/>
            <person name="Ma J."/>
        </authorList>
    </citation>
    <scope>NUCLEOTIDE SEQUENCE [LARGE SCALE GENOMIC DNA]</scope>
    <source>
        <strain evidence="4 5">JCM 6833</strain>
    </source>
</reference>
<evidence type="ECO:0000313" key="4">
    <source>
        <dbReference type="EMBL" id="GAA2599613.1"/>
    </source>
</evidence>
<dbReference type="Pfam" id="PF01903">
    <property type="entry name" value="CbiX"/>
    <property type="match status" value="2"/>
</dbReference>
<keyword evidence="1" id="KW-0479">Metal-binding</keyword>
<evidence type="ECO:0000256" key="1">
    <source>
        <dbReference type="ARBA" id="ARBA00022723"/>
    </source>
</evidence>
<dbReference type="PANTHER" id="PTHR33542:SF3">
    <property type="entry name" value="SIROHYDROCHLORIN FERROCHELATASE, CHLOROPLASTIC"/>
    <property type="match status" value="1"/>
</dbReference>
<proteinExistence type="predicted"/>
<dbReference type="InterPro" id="IPR002762">
    <property type="entry name" value="CbiX-like"/>
</dbReference>
<protein>
    <submittedName>
        <fullName evidence="4">CbiX/SirB N-terminal domain-containing protein</fullName>
    </submittedName>
</protein>
<evidence type="ECO:0000256" key="3">
    <source>
        <dbReference type="SAM" id="MobiDB-lite"/>
    </source>
</evidence>
<sequence length="302" mass="32025">MKPPLLVVGHGTRDEAGVAEFGGFVARLRDRMPVHVAGGFIELSRPPLTEAVAELYAAGHRRVAAVPLVLVAAGHGKGDMPGAMSRELVRHAGLSYTYGRPLGPHPTLLRLLEERLAAALGDEPGKGTAVLLVGRGSTDPDANAEVHKVARLFWEGRGASGADQGLGLAAVEPAFISLAGPTVAQGLDRLRRLGARRIVVLPYFLFSGVLPDRVVAEARAYAGDHRELDVRCAEVIGDCDGLAGLVAERYEEALAGDIRMNCDTCVYRIAMPGFEERVGAPQLPHHHPDDPVGHGHGHAHAH</sequence>
<dbReference type="EMBL" id="BAAATD010000004">
    <property type="protein sequence ID" value="GAA2599613.1"/>
    <property type="molecule type" value="Genomic_DNA"/>
</dbReference>
<dbReference type="SUPFAM" id="SSF53800">
    <property type="entry name" value="Chelatase"/>
    <property type="match status" value="1"/>
</dbReference>
<dbReference type="CDD" id="cd03416">
    <property type="entry name" value="CbiX_SirB_N"/>
    <property type="match status" value="1"/>
</dbReference>
<dbReference type="CDD" id="cd03414">
    <property type="entry name" value="CbiX_SirB_C"/>
    <property type="match status" value="1"/>
</dbReference>
<gene>
    <name evidence="4" type="ORF">GCM10010411_36500</name>
</gene>
<dbReference type="Gene3D" id="3.40.50.1400">
    <property type="match status" value="2"/>
</dbReference>
<keyword evidence="2" id="KW-0456">Lyase</keyword>
<dbReference type="PANTHER" id="PTHR33542">
    <property type="entry name" value="SIROHYDROCHLORIN FERROCHELATASE, CHLOROPLASTIC"/>
    <property type="match status" value="1"/>
</dbReference>
<feature type="region of interest" description="Disordered" evidence="3">
    <location>
        <begin position="278"/>
        <end position="302"/>
    </location>
</feature>
<dbReference type="InterPro" id="IPR050963">
    <property type="entry name" value="Sirohydro_Cobaltochel/CbiX"/>
</dbReference>
<evidence type="ECO:0000313" key="5">
    <source>
        <dbReference type="Proteomes" id="UP001501509"/>
    </source>
</evidence>
<dbReference type="RefSeq" id="WP_344542322.1">
    <property type="nucleotide sequence ID" value="NZ_BAAATD010000004.1"/>
</dbReference>
<evidence type="ECO:0000256" key="2">
    <source>
        <dbReference type="ARBA" id="ARBA00023239"/>
    </source>
</evidence>
<comment type="caution">
    <text evidence="4">The sequence shown here is derived from an EMBL/GenBank/DDBJ whole genome shotgun (WGS) entry which is preliminary data.</text>
</comment>
<name>A0ABN3PUM5_9ACTN</name>
<keyword evidence="5" id="KW-1185">Reference proteome</keyword>
<dbReference type="Proteomes" id="UP001501509">
    <property type="component" value="Unassembled WGS sequence"/>
</dbReference>
<organism evidence="4 5">
    <name type="scientific">Actinomadura fulvescens</name>
    <dbReference type="NCBI Taxonomy" id="46160"/>
    <lineage>
        <taxon>Bacteria</taxon>
        <taxon>Bacillati</taxon>
        <taxon>Actinomycetota</taxon>
        <taxon>Actinomycetes</taxon>
        <taxon>Streptosporangiales</taxon>
        <taxon>Thermomonosporaceae</taxon>
        <taxon>Actinomadura</taxon>
    </lineage>
</organism>